<dbReference type="EMBL" id="RXNT01000001">
    <property type="protein sequence ID" value="RTR36367.1"/>
    <property type="molecule type" value="Genomic_DNA"/>
</dbReference>
<sequence length="236" mass="27842">MKLGIMQPYFFPYIGHFQLIKHVDMWVVFDDVQYIRHGWINRNRILHPSEGWQYIGFPVSKKSYKQEIKNVKISNGMDWRKKILNQLQHYKNKAICYETTMDIINDSIKLETDNISELNMNIMKNVCEYLDIDTRFIISSQASFNYDSIENAGDWALEISSQLGANEYINPINGKQLFSEEKFNNSGIKLSFFLPNNIEYNQIGLRDFISHLSIIDTMMFCSKDEIKDMLNEYEVI</sequence>
<name>A0A431WLP7_9BACI</name>
<dbReference type="Proteomes" id="UP000271374">
    <property type="component" value="Unassembled WGS sequence"/>
</dbReference>
<keyword evidence="2" id="KW-1185">Reference proteome</keyword>
<accession>A0A431WLP7</accession>
<comment type="caution">
    <text evidence="1">The sequence shown here is derived from an EMBL/GenBank/DDBJ whole genome shotgun (WGS) entry which is preliminary data.</text>
</comment>
<dbReference type="InterPro" id="IPR014985">
    <property type="entry name" value="WbqC"/>
</dbReference>
<protein>
    <submittedName>
        <fullName evidence="1">Glycine transferase</fullName>
    </submittedName>
</protein>
<reference evidence="1 2" key="1">
    <citation type="submission" date="2018-12" db="EMBL/GenBank/DDBJ databases">
        <title>Bacillus yapensis draft genome sequence.</title>
        <authorList>
            <person name="Yu L."/>
            <person name="Xu X."/>
            <person name="Tang X."/>
        </authorList>
    </citation>
    <scope>NUCLEOTIDE SEQUENCE [LARGE SCALE GENOMIC DNA]</scope>
    <source>
        <strain evidence="1 2">XXST-01</strain>
    </source>
</reference>
<dbReference type="AlphaFoldDB" id="A0A431WLP7"/>
<organism evidence="1 2">
    <name type="scientific">Bacillus yapensis</name>
    <dbReference type="NCBI Taxonomy" id="2492960"/>
    <lineage>
        <taxon>Bacteria</taxon>
        <taxon>Bacillati</taxon>
        <taxon>Bacillota</taxon>
        <taxon>Bacilli</taxon>
        <taxon>Bacillales</taxon>
        <taxon>Bacillaceae</taxon>
        <taxon>Bacillus</taxon>
    </lineage>
</organism>
<gene>
    <name evidence="1" type="ORF">EKG37_02075</name>
</gene>
<keyword evidence="1" id="KW-0808">Transferase</keyword>
<dbReference type="Pfam" id="PF08889">
    <property type="entry name" value="WbqC"/>
    <property type="match status" value="1"/>
</dbReference>
<evidence type="ECO:0000313" key="1">
    <source>
        <dbReference type="EMBL" id="RTR36367.1"/>
    </source>
</evidence>
<dbReference type="RefSeq" id="WP_126405646.1">
    <property type="nucleotide sequence ID" value="NZ_RXNT01000001.1"/>
</dbReference>
<dbReference type="OrthoDB" id="3611744at2"/>
<evidence type="ECO:0000313" key="2">
    <source>
        <dbReference type="Proteomes" id="UP000271374"/>
    </source>
</evidence>
<proteinExistence type="predicted"/>
<dbReference type="GO" id="GO:0016740">
    <property type="term" value="F:transferase activity"/>
    <property type="evidence" value="ECO:0007669"/>
    <property type="project" value="UniProtKB-KW"/>
</dbReference>